<evidence type="ECO:0008006" key="3">
    <source>
        <dbReference type="Google" id="ProtNLM"/>
    </source>
</evidence>
<protein>
    <recommendedName>
        <fullName evidence="3">F-box domain-containing protein</fullName>
    </recommendedName>
</protein>
<comment type="caution">
    <text evidence="1">The sequence shown here is derived from an EMBL/GenBank/DDBJ whole genome shotgun (WGS) entry which is preliminary data.</text>
</comment>
<evidence type="ECO:0000313" key="1">
    <source>
        <dbReference type="EMBL" id="OXA42120.1"/>
    </source>
</evidence>
<evidence type="ECO:0000313" key="2">
    <source>
        <dbReference type="Proteomes" id="UP000198287"/>
    </source>
</evidence>
<dbReference type="EMBL" id="LNIX01000027">
    <property type="protein sequence ID" value="OXA42120.1"/>
    <property type="molecule type" value="Genomic_DNA"/>
</dbReference>
<accession>A0A226DAF4</accession>
<sequence>MHIYGCKMDAIISEMVVDMGNLELSEISPIDEAIMNPVILASIFSQLDFLTLKNSVRSVCTVWPDVGATVLGRRGRLIFSDVGGMPSFNPNLARNIYLNLTSACCSCVRNCRFQSKNPACYGVIVMPEVSKILTRLELYTDNVYGPRLNESWTGYNFRNRLSILVEKWGDNDALGAPQFLPLPYLRSFTFQGRDSLPSKENSSGEVTIFQGILNSAPNLEEVAITANFYPDFAPCTKLKILKYKSICGQTSGKSLDKFPLSEMIARCPNSIEKLILGVWEEPVGQRVPVANTEGKLYSLISSRYSGFSVIYICSKKLVFIEKS</sequence>
<gene>
    <name evidence="1" type="ORF">Fcan01_23159</name>
</gene>
<proteinExistence type="predicted"/>
<keyword evidence="2" id="KW-1185">Reference proteome</keyword>
<dbReference type="Proteomes" id="UP000198287">
    <property type="component" value="Unassembled WGS sequence"/>
</dbReference>
<dbReference type="AlphaFoldDB" id="A0A226DAF4"/>
<reference evidence="1 2" key="1">
    <citation type="submission" date="2015-12" db="EMBL/GenBank/DDBJ databases">
        <title>The genome of Folsomia candida.</title>
        <authorList>
            <person name="Faddeeva A."/>
            <person name="Derks M.F."/>
            <person name="Anvar Y."/>
            <person name="Smit S."/>
            <person name="Van Straalen N."/>
            <person name="Roelofs D."/>
        </authorList>
    </citation>
    <scope>NUCLEOTIDE SEQUENCE [LARGE SCALE GENOMIC DNA]</scope>
    <source>
        <strain evidence="1 2">VU population</strain>
        <tissue evidence="1">Whole body</tissue>
    </source>
</reference>
<name>A0A226DAF4_FOLCA</name>
<organism evidence="1 2">
    <name type="scientific">Folsomia candida</name>
    <name type="common">Springtail</name>
    <dbReference type="NCBI Taxonomy" id="158441"/>
    <lineage>
        <taxon>Eukaryota</taxon>
        <taxon>Metazoa</taxon>
        <taxon>Ecdysozoa</taxon>
        <taxon>Arthropoda</taxon>
        <taxon>Hexapoda</taxon>
        <taxon>Collembola</taxon>
        <taxon>Entomobryomorpha</taxon>
        <taxon>Isotomoidea</taxon>
        <taxon>Isotomidae</taxon>
        <taxon>Proisotominae</taxon>
        <taxon>Folsomia</taxon>
    </lineage>
</organism>